<dbReference type="Gene3D" id="3.40.630.30">
    <property type="match status" value="1"/>
</dbReference>
<comment type="caution">
    <text evidence="2">The sequence shown here is derived from an EMBL/GenBank/DDBJ whole genome shotgun (WGS) entry which is preliminary data.</text>
</comment>
<reference evidence="2 3" key="1">
    <citation type="journal article" date="2013" name="Int. J. Syst. Evol. Microbiol.">
        <title>Tumebacillus flagellatus sp. nov., an alpha-amylase/pullulanase-producing bacterium isolated from cassava wastewater.</title>
        <authorList>
            <person name="Wang Q."/>
            <person name="Xie N."/>
            <person name="Qin Y."/>
            <person name="Shen N."/>
            <person name="Zhu J."/>
            <person name="Mi H."/>
            <person name="Huang R."/>
        </authorList>
    </citation>
    <scope>NUCLEOTIDE SEQUENCE [LARGE SCALE GENOMIC DNA]</scope>
    <source>
        <strain evidence="2 3">GST4</strain>
    </source>
</reference>
<dbReference type="InterPro" id="IPR016181">
    <property type="entry name" value="Acyl_CoA_acyltransferase"/>
</dbReference>
<proteinExistence type="predicted"/>
<dbReference type="eggNOG" id="COG0456">
    <property type="taxonomic scope" value="Bacteria"/>
</dbReference>
<organism evidence="2 3">
    <name type="scientific">Tumebacillus flagellatus</name>
    <dbReference type="NCBI Taxonomy" id="1157490"/>
    <lineage>
        <taxon>Bacteria</taxon>
        <taxon>Bacillati</taxon>
        <taxon>Bacillota</taxon>
        <taxon>Bacilli</taxon>
        <taxon>Bacillales</taxon>
        <taxon>Alicyclobacillaceae</taxon>
        <taxon>Tumebacillus</taxon>
    </lineage>
</organism>
<dbReference type="STRING" id="1157490.EL26_16615"/>
<dbReference type="OrthoDB" id="2381784at2"/>
<dbReference type="PROSITE" id="PS51186">
    <property type="entry name" value="GNAT"/>
    <property type="match status" value="1"/>
</dbReference>
<accession>A0A074LJ16</accession>
<gene>
    <name evidence="2" type="ORF">EL26_16615</name>
</gene>
<name>A0A074LJ16_9BACL</name>
<dbReference type="InterPro" id="IPR000182">
    <property type="entry name" value="GNAT_dom"/>
</dbReference>
<dbReference type="EMBL" id="JMIR01000026">
    <property type="protein sequence ID" value="KEO82161.1"/>
    <property type="molecule type" value="Genomic_DNA"/>
</dbReference>
<sequence>MKIRMAEEGDHMFLVREYLQYFSPHIEEAKRYAELNLTCDRTWLMEEDGLILGTLSWGAREGVHSGIAQLTGLRIIPSRRRQGLAGTLLQAGLEDMASYFADRAASLRRVFAFAPEDQPGAGPLLQAYGFHPLHRLDGWREDGVGEWFYVR</sequence>
<dbReference type="GO" id="GO:0016747">
    <property type="term" value="F:acyltransferase activity, transferring groups other than amino-acyl groups"/>
    <property type="evidence" value="ECO:0007669"/>
    <property type="project" value="InterPro"/>
</dbReference>
<dbReference type="SUPFAM" id="SSF55729">
    <property type="entry name" value="Acyl-CoA N-acyltransferases (Nat)"/>
    <property type="match status" value="1"/>
</dbReference>
<dbReference type="AlphaFoldDB" id="A0A074LJ16"/>
<evidence type="ECO:0000259" key="1">
    <source>
        <dbReference type="PROSITE" id="PS51186"/>
    </source>
</evidence>
<keyword evidence="3" id="KW-1185">Reference proteome</keyword>
<evidence type="ECO:0000313" key="3">
    <source>
        <dbReference type="Proteomes" id="UP000027931"/>
    </source>
</evidence>
<feature type="domain" description="N-acetyltransferase" evidence="1">
    <location>
        <begin position="1"/>
        <end position="151"/>
    </location>
</feature>
<dbReference type="Pfam" id="PF00583">
    <property type="entry name" value="Acetyltransf_1"/>
    <property type="match status" value="1"/>
</dbReference>
<protein>
    <recommendedName>
        <fullName evidence="1">N-acetyltransferase domain-containing protein</fullName>
    </recommendedName>
</protein>
<evidence type="ECO:0000313" key="2">
    <source>
        <dbReference type="EMBL" id="KEO82161.1"/>
    </source>
</evidence>
<dbReference type="RefSeq" id="WP_038091007.1">
    <property type="nucleotide sequence ID" value="NZ_JMIR01000026.1"/>
</dbReference>
<dbReference type="Proteomes" id="UP000027931">
    <property type="component" value="Unassembled WGS sequence"/>
</dbReference>
<dbReference type="CDD" id="cd04301">
    <property type="entry name" value="NAT_SF"/>
    <property type="match status" value="1"/>
</dbReference>